<accession>U6M010</accession>
<name>U6M010_9EIME</name>
<evidence type="ECO:0000313" key="1">
    <source>
        <dbReference type="EMBL" id="CDJ54179.1"/>
    </source>
</evidence>
<proteinExistence type="predicted"/>
<evidence type="ECO:0000313" key="2">
    <source>
        <dbReference type="Proteomes" id="UP000030750"/>
    </source>
</evidence>
<organism evidence="1 2">
    <name type="scientific">Eimeria brunetti</name>
    <dbReference type="NCBI Taxonomy" id="51314"/>
    <lineage>
        <taxon>Eukaryota</taxon>
        <taxon>Sar</taxon>
        <taxon>Alveolata</taxon>
        <taxon>Apicomplexa</taxon>
        <taxon>Conoidasida</taxon>
        <taxon>Coccidia</taxon>
        <taxon>Eucoccidiorida</taxon>
        <taxon>Eimeriorina</taxon>
        <taxon>Eimeriidae</taxon>
        <taxon>Eimeria</taxon>
    </lineage>
</organism>
<gene>
    <name evidence="1" type="ORF">EBH_0083830</name>
</gene>
<dbReference type="EMBL" id="HG713982">
    <property type="protein sequence ID" value="CDJ54179.1"/>
    <property type="molecule type" value="Genomic_DNA"/>
</dbReference>
<reference evidence="1" key="1">
    <citation type="submission" date="2013-10" db="EMBL/GenBank/DDBJ databases">
        <title>Genomic analysis of the causative agents of coccidiosis in chickens.</title>
        <authorList>
            <person name="Reid A.J."/>
            <person name="Blake D."/>
            <person name="Billington K."/>
            <person name="Browne H."/>
            <person name="Dunn M."/>
            <person name="Hung S."/>
            <person name="Kawahara F."/>
            <person name="Miranda-Saavedra D."/>
            <person name="Mourier T."/>
            <person name="Nagra H."/>
            <person name="Otto T.D."/>
            <person name="Rawlings N."/>
            <person name="Sanchez A."/>
            <person name="Sanders M."/>
            <person name="Subramaniam C."/>
            <person name="Tay Y."/>
            <person name="Dear P."/>
            <person name="Doerig C."/>
            <person name="Gruber A."/>
            <person name="Parkinson J."/>
            <person name="Shirley M."/>
            <person name="Wan K.L."/>
            <person name="Berriman M."/>
            <person name="Tomley F."/>
            <person name="Pain A."/>
        </authorList>
    </citation>
    <scope>NUCLEOTIDE SEQUENCE [LARGE SCALE GENOMIC DNA]</scope>
    <source>
        <strain evidence="1">Houghton</strain>
    </source>
</reference>
<dbReference type="AlphaFoldDB" id="U6M010"/>
<dbReference type="Proteomes" id="UP000030750">
    <property type="component" value="Unassembled WGS sequence"/>
</dbReference>
<reference evidence="1" key="2">
    <citation type="submission" date="2013-10" db="EMBL/GenBank/DDBJ databases">
        <authorList>
            <person name="Aslett M."/>
        </authorList>
    </citation>
    <scope>NUCLEOTIDE SEQUENCE [LARGE SCALE GENOMIC DNA]</scope>
    <source>
        <strain evidence="1">Houghton</strain>
    </source>
</reference>
<sequence>MRPSVGSIQQGVDVFVGVDGYLFQEAETKPETVGRQDMTCSSCSVWALCRWVGRFVGLGLQLHVLEGHLSPCVKTSAPSVVSCMATRIGGECLGVDGRVLMCDSDEFGLPVAAGGRCFCLLGGHVNVDGVWGTVMDTSDVCMDWAWDAAACNWVGIVLRNAFLAIGTVGRKVYIAVGVVGVGWDGVVVSGKGAIGSHGGWSKGVGKGDDGLVGPLQFVRTFAYWKGT</sequence>
<dbReference type="VEuPathDB" id="ToxoDB:EBH_0083830"/>
<protein>
    <submittedName>
        <fullName evidence="1">Uncharacterized protein</fullName>
    </submittedName>
</protein>
<keyword evidence="2" id="KW-1185">Reference proteome</keyword>